<dbReference type="EMBL" id="JBHSQK010000052">
    <property type="protein sequence ID" value="MFC5950710.1"/>
    <property type="molecule type" value="Genomic_DNA"/>
</dbReference>
<gene>
    <name evidence="9" type="ORF">ACFQH9_20790</name>
</gene>
<evidence type="ECO:0000256" key="3">
    <source>
        <dbReference type="ARBA" id="ARBA00022475"/>
    </source>
</evidence>
<dbReference type="InterPro" id="IPR036259">
    <property type="entry name" value="MFS_trans_sf"/>
</dbReference>
<dbReference type="Proteomes" id="UP001596119">
    <property type="component" value="Unassembled WGS sequence"/>
</dbReference>
<dbReference type="Gene3D" id="1.20.1250.20">
    <property type="entry name" value="MFS general substrate transporter like domains"/>
    <property type="match status" value="1"/>
</dbReference>
<feature type="transmembrane region" description="Helical" evidence="7">
    <location>
        <begin position="278"/>
        <end position="302"/>
    </location>
</feature>
<feature type="transmembrane region" description="Helical" evidence="7">
    <location>
        <begin position="242"/>
        <end position="266"/>
    </location>
</feature>
<accession>A0ABW1IBE7</accession>
<dbReference type="PANTHER" id="PTHR43045:SF1">
    <property type="entry name" value="SHIKIMATE TRANSPORTER"/>
    <property type="match status" value="1"/>
</dbReference>
<organism evidence="9 10">
    <name type="scientific">Pseudonocardia lutea</name>
    <dbReference type="NCBI Taxonomy" id="2172015"/>
    <lineage>
        <taxon>Bacteria</taxon>
        <taxon>Bacillati</taxon>
        <taxon>Actinomycetota</taxon>
        <taxon>Actinomycetes</taxon>
        <taxon>Pseudonocardiales</taxon>
        <taxon>Pseudonocardiaceae</taxon>
        <taxon>Pseudonocardia</taxon>
    </lineage>
</organism>
<evidence type="ECO:0000313" key="9">
    <source>
        <dbReference type="EMBL" id="MFC5950710.1"/>
    </source>
</evidence>
<evidence type="ECO:0000256" key="5">
    <source>
        <dbReference type="ARBA" id="ARBA00022989"/>
    </source>
</evidence>
<evidence type="ECO:0000313" key="10">
    <source>
        <dbReference type="Proteomes" id="UP001596119"/>
    </source>
</evidence>
<keyword evidence="10" id="KW-1185">Reference proteome</keyword>
<dbReference type="PROSITE" id="PS50850">
    <property type="entry name" value="MFS"/>
    <property type="match status" value="1"/>
</dbReference>
<keyword evidence="3" id="KW-1003">Cell membrane</keyword>
<dbReference type="RefSeq" id="WP_379567970.1">
    <property type="nucleotide sequence ID" value="NZ_JBHSQK010000052.1"/>
</dbReference>
<feature type="transmembrane region" description="Helical" evidence="7">
    <location>
        <begin position="309"/>
        <end position="327"/>
    </location>
</feature>
<evidence type="ECO:0000256" key="2">
    <source>
        <dbReference type="ARBA" id="ARBA00022448"/>
    </source>
</evidence>
<name>A0ABW1IBE7_9PSEU</name>
<protein>
    <submittedName>
        <fullName evidence="9">MFS transporter</fullName>
    </submittedName>
</protein>
<feature type="transmembrane region" description="Helical" evidence="7">
    <location>
        <begin position="119"/>
        <end position="144"/>
    </location>
</feature>
<evidence type="ECO:0000256" key="7">
    <source>
        <dbReference type="SAM" id="Phobius"/>
    </source>
</evidence>
<comment type="subcellular location">
    <subcellularLocation>
        <location evidence="1">Cell membrane</location>
        <topology evidence="1">Multi-pass membrane protein</topology>
    </subcellularLocation>
</comment>
<dbReference type="InterPro" id="IPR020846">
    <property type="entry name" value="MFS_dom"/>
</dbReference>
<evidence type="ECO:0000259" key="8">
    <source>
        <dbReference type="PROSITE" id="PS50850"/>
    </source>
</evidence>
<evidence type="ECO:0000256" key="1">
    <source>
        <dbReference type="ARBA" id="ARBA00004651"/>
    </source>
</evidence>
<dbReference type="SUPFAM" id="SSF103473">
    <property type="entry name" value="MFS general substrate transporter"/>
    <property type="match status" value="1"/>
</dbReference>
<keyword evidence="2" id="KW-0813">Transport</keyword>
<dbReference type="Pfam" id="PF00083">
    <property type="entry name" value="Sugar_tr"/>
    <property type="match status" value="2"/>
</dbReference>
<feature type="domain" description="Major facilitator superfamily (MFS) profile" evidence="8">
    <location>
        <begin position="16"/>
        <end position="422"/>
    </location>
</feature>
<evidence type="ECO:0000256" key="4">
    <source>
        <dbReference type="ARBA" id="ARBA00022692"/>
    </source>
</evidence>
<feature type="transmembrane region" description="Helical" evidence="7">
    <location>
        <begin position="339"/>
        <end position="362"/>
    </location>
</feature>
<proteinExistence type="predicted"/>
<feature type="transmembrane region" description="Helical" evidence="7">
    <location>
        <begin position="190"/>
        <end position="211"/>
    </location>
</feature>
<feature type="transmembrane region" description="Helical" evidence="7">
    <location>
        <begin position="156"/>
        <end position="178"/>
    </location>
</feature>
<comment type="caution">
    <text evidence="9">The sequence shown here is derived from an EMBL/GenBank/DDBJ whole genome shotgun (WGS) entry which is preliminary data.</text>
</comment>
<feature type="transmembrane region" description="Helical" evidence="7">
    <location>
        <begin position="53"/>
        <end position="77"/>
    </location>
</feature>
<feature type="transmembrane region" description="Helical" evidence="7">
    <location>
        <begin position="401"/>
        <end position="421"/>
    </location>
</feature>
<dbReference type="InterPro" id="IPR005828">
    <property type="entry name" value="MFS_sugar_transport-like"/>
</dbReference>
<feature type="transmembrane region" description="Helical" evidence="7">
    <location>
        <begin position="374"/>
        <end position="395"/>
    </location>
</feature>
<dbReference type="CDD" id="cd17369">
    <property type="entry name" value="MFS_ShiA_like"/>
    <property type="match status" value="1"/>
</dbReference>
<keyword evidence="4 7" id="KW-0812">Transmembrane</keyword>
<keyword evidence="5 7" id="KW-1133">Transmembrane helix</keyword>
<evidence type="ECO:0000256" key="6">
    <source>
        <dbReference type="ARBA" id="ARBA00023136"/>
    </source>
</evidence>
<keyword evidence="6 7" id="KW-0472">Membrane</keyword>
<feature type="transmembrane region" description="Helical" evidence="7">
    <location>
        <begin position="89"/>
        <end position="113"/>
    </location>
</feature>
<dbReference type="PANTHER" id="PTHR43045">
    <property type="entry name" value="SHIKIMATE TRANSPORTER"/>
    <property type="match status" value="1"/>
</dbReference>
<sequence length="445" mass="45616">MSEHTTDSPAVGPWRVAIAGLIGTTIEWYDFFIYGLAVASVFAPQFFPNASPVASTLAALSTFAIGFVARPLGGALIGHYGDRIGRKRMLVLSLTVMGTATAAIGVLPTYAAIGVAAPITLLVLRFAQGFAVGGEWGGATLLALENARSPRQRTLLSALPQVGLPAGVLLGSLVFLAVRTALGDAAFVEWGWRIPFLASAILVAFGLLLRLRLGESPEFERARARQGVRRAPIGEVLRAPRVWVPAAGIPIATTALGNILLVFLAGHAAARELFSPTTILLATLVGAVVWGAAVPIAALAAARFGRRPVLAASMAGVAVWAFPYFWLVETGGTAELLGATTVAAALIGVSSGPFGAYITEAFPTTLRYSGSSVAYGAGSVLGGAIAPLVATMLYAASGSTAAIAGYLVLNGVISVIATVSLRSPVSPSAEARSVHPEPDSPPALA</sequence>
<reference evidence="10" key="1">
    <citation type="journal article" date="2019" name="Int. J. Syst. Evol. Microbiol.">
        <title>The Global Catalogue of Microorganisms (GCM) 10K type strain sequencing project: providing services to taxonomists for standard genome sequencing and annotation.</title>
        <authorList>
            <consortium name="The Broad Institute Genomics Platform"/>
            <consortium name="The Broad Institute Genome Sequencing Center for Infectious Disease"/>
            <person name="Wu L."/>
            <person name="Ma J."/>
        </authorList>
    </citation>
    <scope>NUCLEOTIDE SEQUENCE [LARGE SCALE GENOMIC DNA]</scope>
    <source>
        <strain evidence="10">CGMCC 4.7397</strain>
    </source>
</reference>